<evidence type="ECO:0000256" key="1">
    <source>
        <dbReference type="SAM" id="Coils"/>
    </source>
</evidence>
<evidence type="ECO:0000313" key="3">
    <source>
        <dbReference type="Proteomes" id="UP000275408"/>
    </source>
</evidence>
<reference evidence="2 3" key="1">
    <citation type="journal article" date="2018" name="Sci. Rep.">
        <title>Comparative analysis of the Pocillopora damicornis genome highlights role of immune system in coral evolution.</title>
        <authorList>
            <person name="Cunning R."/>
            <person name="Bay R.A."/>
            <person name="Gillette P."/>
            <person name="Baker A.C."/>
            <person name="Traylor-Knowles N."/>
        </authorList>
    </citation>
    <scope>NUCLEOTIDE SEQUENCE [LARGE SCALE GENOMIC DNA]</scope>
    <source>
        <strain evidence="2">RSMAS</strain>
        <tissue evidence="2">Whole animal</tissue>
    </source>
</reference>
<keyword evidence="3" id="KW-1185">Reference proteome</keyword>
<name>A0A3M6UBR6_POCDA</name>
<dbReference type="OrthoDB" id="5989940at2759"/>
<comment type="caution">
    <text evidence="2">The sequence shown here is derived from an EMBL/GenBank/DDBJ whole genome shotgun (WGS) entry which is preliminary data.</text>
</comment>
<organism evidence="2 3">
    <name type="scientific">Pocillopora damicornis</name>
    <name type="common">Cauliflower coral</name>
    <name type="synonym">Millepora damicornis</name>
    <dbReference type="NCBI Taxonomy" id="46731"/>
    <lineage>
        <taxon>Eukaryota</taxon>
        <taxon>Metazoa</taxon>
        <taxon>Cnidaria</taxon>
        <taxon>Anthozoa</taxon>
        <taxon>Hexacorallia</taxon>
        <taxon>Scleractinia</taxon>
        <taxon>Astrocoeniina</taxon>
        <taxon>Pocilloporidae</taxon>
        <taxon>Pocillopora</taxon>
    </lineage>
</organism>
<dbReference type="PANTHER" id="PTHR46880:SF5">
    <property type="entry name" value="DUF4371 DOMAIN-CONTAINING PROTEIN"/>
    <property type="match status" value="1"/>
</dbReference>
<accession>A0A3M6UBR6</accession>
<feature type="coiled-coil region" evidence="1">
    <location>
        <begin position="41"/>
        <end position="68"/>
    </location>
</feature>
<sequence>MKKVKFIGTIYILHDVLPVLSQLSKRFQRGNVNFSHLLPAIKATHAKLNRLKEDKECLKKLQNDLAQNGRLHRCGLTLSDNKMRELCSLMNRYTVALHDNINNRFEPTLPQVSAFSIFDIADLPNESDPGFEDYGQAEIKIISNHFYGTKEEEEKKMKSAKLLAQWENFKFEMVAWKKQVPQTLLQPNDRSPEDTNILTTTEWTLQRLLARRKTYLREVEVLLSASKQE</sequence>
<dbReference type="PANTHER" id="PTHR46880">
    <property type="entry name" value="RAS-ASSOCIATING DOMAIN-CONTAINING PROTEIN"/>
    <property type="match status" value="1"/>
</dbReference>
<proteinExistence type="predicted"/>
<dbReference type="Proteomes" id="UP000275408">
    <property type="component" value="Unassembled WGS sequence"/>
</dbReference>
<dbReference type="AlphaFoldDB" id="A0A3M6UBR6"/>
<dbReference type="EMBL" id="RCHS01001828">
    <property type="protein sequence ID" value="RMX51081.1"/>
    <property type="molecule type" value="Genomic_DNA"/>
</dbReference>
<keyword evidence="1" id="KW-0175">Coiled coil</keyword>
<evidence type="ECO:0000313" key="2">
    <source>
        <dbReference type="EMBL" id="RMX51081.1"/>
    </source>
</evidence>
<protein>
    <submittedName>
        <fullName evidence="2">Uncharacterized protein</fullName>
    </submittedName>
</protein>
<dbReference type="STRING" id="46731.A0A3M6UBR6"/>
<gene>
    <name evidence="2" type="ORF">pdam_00021990</name>
</gene>